<evidence type="ECO:0000256" key="1">
    <source>
        <dbReference type="ARBA" id="ARBA00007957"/>
    </source>
</evidence>
<keyword evidence="4" id="KW-0805">Transcription regulation</keyword>
<dbReference type="Gene3D" id="1.10.10.10">
    <property type="entry name" value="Winged helix-like DNA-binding domain superfamily/Winged helix DNA-binding domain"/>
    <property type="match status" value="1"/>
</dbReference>
<protein>
    <submittedName>
        <fullName evidence="7">Transcriptional repressor</fullName>
    </submittedName>
</protein>
<dbReference type="InterPro" id="IPR036388">
    <property type="entry name" value="WH-like_DNA-bd_sf"/>
</dbReference>
<dbReference type="InterPro" id="IPR036390">
    <property type="entry name" value="WH_DNA-bd_sf"/>
</dbReference>
<dbReference type="RefSeq" id="WP_202954452.1">
    <property type="nucleotide sequence ID" value="NZ_JAPCID010000020.1"/>
</dbReference>
<dbReference type="Gene3D" id="3.30.1490.190">
    <property type="match status" value="1"/>
</dbReference>
<keyword evidence="8" id="KW-1185">Reference proteome</keyword>
<comment type="similarity">
    <text evidence="1">Belongs to the Fur family.</text>
</comment>
<organism evidence="7 8">
    <name type="scientific">Solirubrobacter deserti</name>
    <dbReference type="NCBI Taxonomy" id="2282478"/>
    <lineage>
        <taxon>Bacteria</taxon>
        <taxon>Bacillati</taxon>
        <taxon>Actinomycetota</taxon>
        <taxon>Thermoleophilia</taxon>
        <taxon>Solirubrobacterales</taxon>
        <taxon>Solirubrobacteraceae</taxon>
        <taxon>Solirubrobacter</taxon>
    </lineage>
</organism>
<dbReference type="EMBL" id="JAPCID010000020">
    <property type="protein sequence ID" value="MDA0138954.1"/>
    <property type="molecule type" value="Genomic_DNA"/>
</dbReference>
<name>A0ABT4RK91_9ACTN</name>
<comment type="caution">
    <text evidence="7">The sequence shown here is derived from an EMBL/GenBank/DDBJ whole genome shotgun (WGS) entry which is preliminary data.</text>
</comment>
<evidence type="ECO:0000256" key="4">
    <source>
        <dbReference type="ARBA" id="ARBA00023015"/>
    </source>
</evidence>
<dbReference type="InterPro" id="IPR002481">
    <property type="entry name" value="FUR"/>
</dbReference>
<reference evidence="7" key="1">
    <citation type="submission" date="2022-10" db="EMBL/GenBank/DDBJ databases">
        <title>The WGS of Solirubrobacter sp. CPCC 204708.</title>
        <authorList>
            <person name="Jiang Z."/>
        </authorList>
    </citation>
    <scope>NUCLEOTIDE SEQUENCE</scope>
    <source>
        <strain evidence="7">CPCC 204708</strain>
    </source>
</reference>
<accession>A0ABT4RK91</accession>
<evidence type="ECO:0000313" key="8">
    <source>
        <dbReference type="Proteomes" id="UP001147700"/>
    </source>
</evidence>
<keyword evidence="6" id="KW-0804">Transcription</keyword>
<evidence type="ECO:0000256" key="6">
    <source>
        <dbReference type="ARBA" id="ARBA00023163"/>
    </source>
</evidence>
<dbReference type="SUPFAM" id="SSF46785">
    <property type="entry name" value="Winged helix' DNA-binding domain"/>
    <property type="match status" value="1"/>
</dbReference>
<sequence length="130" mass="14117">MTEAALVNTVRAHGLRVSALRRTVLRRLLAADAPLTAEELARGEDVASTYRNLNALETIGVVRHIHLGHGPGRYTLSGRSAGWVTCERCGRSTPIADDALHRLREAVLAVTGYQAGFNRFPIVGRCVDCI</sequence>
<proteinExistence type="inferred from homology"/>
<evidence type="ECO:0000313" key="7">
    <source>
        <dbReference type="EMBL" id="MDA0138954.1"/>
    </source>
</evidence>
<dbReference type="InterPro" id="IPR043135">
    <property type="entry name" value="Fur_C"/>
</dbReference>
<dbReference type="Proteomes" id="UP001147700">
    <property type="component" value="Unassembled WGS sequence"/>
</dbReference>
<keyword evidence="5" id="KW-0238">DNA-binding</keyword>
<keyword evidence="2" id="KW-0678">Repressor</keyword>
<evidence type="ECO:0000256" key="5">
    <source>
        <dbReference type="ARBA" id="ARBA00023125"/>
    </source>
</evidence>
<evidence type="ECO:0000256" key="3">
    <source>
        <dbReference type="ARBA" id="ARBA00022833"/>
    </source>
</evidence>
<evidence type="ECO:0000256" key="2">
    <source>
        <dbReference type="ARBA" id="ARBA00022491"/>
    </source>
</evidence>
<gene>
    <name evidence="7" type="ORF">OJ962_15740</name>
</gene>
<keyword evidence="3" id="KW-0862">Zinc</keyword>
<dbReference type="Pfam" id="PF01475">
    <property type="entry name" value="FUR"/>
    <property type="match status" value="1"/>
</dbReference>